<dbReference type="AlphaFoldDB" id="A0AAE1VIP1"/>
<accession>A0AAE1VIP1</accession>
<evidence type="ECO:0000313" key="2">
    <source>
        <dbReference type="Proteomes" id="UP001291623"/>
    </source>
</evidence>
<sequence>MGIAWARKRRKMRLSVGAKLRSSGRSRSRAKRMTKATVACVCEAHATVTGCCCAKRTWGASSAKWAKSRDPLFRYPKPQVAEIVSSSESVDLSNSSLMVLSLPMNILSTHSSNIAVPDIPKDSTFSNSTVLAPVLQEESNTAIDATDR</sequence>
<name>A0AAE1VIP1_9SOLA</name>
<dbReference type="EMBL" id="JAVYJV010000009">
    <property type="protein sequence ID" value="KAK4361720.1"/>
    <property type="molecule type" value="Genomic_DNA"/>
</dbReference>
<dbReference type="Proteomes" id="UP001291623">
    <property type="component" value="Unassembled WGS sequence"/>
</dbReference>
<protein>
    <submittedName>
        <fullName evidence="1">Uncharacterized protein</fullName>
    </submittedName>
</protein>
<proteinExistence type="predicted"/>
<keyword evidence="2" id="KW-1185">Reference proteome</keyword>
<gene>
    <name evidence="1" type="ORF">RND71_016961</name>
</gene>
<organism evidence="1 2">
    <name type="scientific">Anisodus tanguticus</name>
    <dbReference type="NCBI Taxonomy" id="243964"/>
    <lineage>
        <taxon>Eukaryota</taxon>
        <taxon>Viridiplantae</taxon>
        <taxon>Streptophyta</taxon>
        <taxon>Embryophyta</taxon>
        <taxon>Tracheophyta</taxon>
        <taxon>Spermatophyta</taxon>
        <taxon>Magnoliopsida</taxon>
        <taxon>eudicotyledons</taxon>
        <taxon>Gunneridae</taxon>
        <taxon>Pentapetalae</taxon>
        <taxon>asterids</taxon>
        <taxon>lamiids</taxon>
        <taxon>Solanales</taxon>
        <taxon>Solanaceae</taxon>
        <taxon>Solanoideae</taxon>
        <taxon>Hyoscyameae</taxon>
        <taxon>Anisodus</taxon>
    </lineage>
</organism>
<reference evidence="1" key="1">
    <citation type="submission" date="2023-12" db="EMBL/GenBank/DDBJ databases">
        <title>Genome assembly of Anisodus tanguticus.</title>
        <authorList>
            <person name="Wang Y.-J."/>
        </authorList>
    </citation>
    <scope>NUCLEOTIDE SEQUENCE</scope>
    <source>
        <strain evidence="1">KB-2021</strain>
        <tissue evidence="1">Leaf</tissue>
    </source>
</reference>
<evidence type="ECO:0000313" key="1">
    <source>
        <dbReference type="EMBL" id="KAK4361720.1"/>
    </source>
</evidence>
<comment type="caution">
    <text evidence="1">The sequence shown here is derived from an EMBL/GenBank/DDBJ whole genome shotgun (WGS) entry which is preliminary data.</text>
</comment>